<evidence type="ECO:0000256" key="1">
    <source>
        <dbReference type="SAM" id="MobiDB-lite"/>
    </source>
</evidence>
<reference evidence="2" key="1">
    <citation type="journal article" date="2020" name="Stud. Mycol.">
        <title>101 Dothideomycetes genomes: a test case for predicting lifestyles and emergence of pathogens.</title>
        <authorList>
            <person name="Haridas S."/>
            <person name="Albert R."/>
            <person name="Binder M."/>
            <person name="Bloem J."/>
            <person name="Labutti K."/>
            <person name="Salamov A."/>
            <person name="Andreopoulos B."/>
            <person name="Baker S."/>
            <person name="Barry K."/>
            <person name="Bills G."/>
            <person name="Bluhm B."/>
            <person name="Cannon C."/>
            <person name="Castanera R."/>
            <person name="Culley D."/>
            <person name="Daum C."/>
            <person name="Ezra D."/>
            <person name="Gonzalez J."/>
            <person name="Henrissat B."/>
            <person name="Kuo A."/>
            <person name="Liang C."/>
            <person name="Lipzen A."/>
            <person name="Lutzoni F."/>
            <person name="Magnuson J."/>
            <person name="Mondo S."/>
            <person name="Nolan M."/>
            <person name="Ohm R."/>
            <person name="Pangilinan J."/>
            <person name="Park H.-J."/>
            <person name="Ramirez L."/>
            <person name="Alfaro M."/>
            <person name="Sun H."/>
            <person name="Tritt A."/>
            <person name="Yoshinaga Y."/>
            <person name="Zwiers L.-H."/>
            <person name="Turgeon B."/>
            <person name="Goodwin S."/>
            <person name="Spatafora J."/>
            <person name="Crous P."/>
            <person name="Grigoriev I."/>
        </authorList>
    </citation>
    <scope>NUCLEOTIDE SEQUENCE</scope>
    <source>
        <strain evidence="2">CBS 279.74</strain>
    </source>
</reference>
<sequence>MRRRAHKRDGPPQLQFLTATDPSQFKDENAKRSVRSQAMIQYRYNAEQQKQQKQQKQQRGKGKGKEIAATTHVQAAHLATQRITPIVAYDGPYSYYGGEATIRAQAHDMQQDQEQQQHLYDAQVAAWGATSDGVFGKQSSWPASTLSRYRRVRPTVPLNSTAVGVLDYEDNDEREAQKMRIVIARFAATNYIGDGVDPFTVMPQFSSPELDSMFLVRKCTSTMATLARNRAFVTQTTMIKWLPVLLGHPYMLLSATLTVSTWLDMHAGINGDSKRTVLIKKETMGWLNERLRHPVEQSEDLTLIAILHLVAGEMWNCNEKTLHIHQSGIARLISHRGGMNQLQNQVTGEFAATLVYHCDIICESTPVPLFHTWEPLAYAPTSKWSALPESPLFCPRTEFYTILGDPRCSEYVYDLLSDMRDATDLFIDHFRGLNTVLDVEAEEHIMRVGLTAQEYDVKMADIRARLAALPSALVPGLPTTNDWLYESCRITAIIYMGSMLLREPFSVSADASRNPILSDMAAVTPSSLARGHLVSQDLTTALYKAISMSDTTTIWGDLSGVLYWVASVGSAAARTPETMNMPHMPRNGSQARAIWIRRNMVMFATRSLLMLFFEHPIPILVAQKKLLKVQELTASDSSGRVLSRVSS</sequence>
<keyword evidence="3" id="KW-1185">Reference proteome</keyword>
<evidence type="ECO:0000313" key="2">
    <source>
        <dbReference type="EMBL" id="KAF2711079.1"/>
    </source>
</evidence>
<gene>
    <name evidence="2" type="ORF">K504DRAFT_376174</name>
</gene>
<dbReference type="AlphaFoldDB" id="A0A6G1KE02"/>
<accession>A0A6G1KE02</accession>
<dbReference type="EMBL" id="MU005768">
    <property type="protein sequence ID" value="KAF2711079.1"/>
    <property type="molecule type" value="Genomic_DNA"/>
</dbReference>
<dbReference type="PANTHER" id="PTHR37540:SF5">
    <property type="entry name" value="TRANSCRIPTION FACTOR DOMAIN-CONTAINING PROTEIN"/>
    <property type="match status" value="1"/>
</dbReference>
<dbReference type="OrthoDB" id="415825at2759"/>
<dbReference type="PANTHER" id="PTHR37540">
    <property type="entry name" value="TRANSCRIPTION FACTOR (ACR-2), PUTATIVE-RELATED-RELATED"/>
    <property type="match status" value="1"/>
</dbReference>
<proteinExistence type="predicted"/>
<evidence type="ECO:0000313" key="3">
    <source>
        <dbReference type="Proteomes" id="UP000799428"/>
    </source>
</evidence>
<organism evidence="2 3">
    <name type="scientific">Pleomassaria siparia CBS 279.74</name>
    <dbReference type="NCBI Taxonomy" id="1314801"/>
    <lineage>
        <taxon>Eukaryota</taxon>
        <taxon>Fungi</taxon>
        <taxon>Dikarya</taxon>
        <taxon>Ascomycota</taxon>
        <taxon>Pezizomycotina</taxon>
        <taxon>Dothideomycetes</taxon>
        <taxon>Pleosporomycetidae</taxon>
        <taxon>Pleosporales</taxon>
        <taxon>Pleomassariaceae</taxon>
        <taxon>Pleomassaria</taxon>
    </lineage>
</organism>
<evidence type="ECO:0008006" key="4">
    <source>
        <dbReference type="Google" id="ProtNLM"/>
    </source>
</evidence>
<feature type="region of interest" description="Disordered" evidence="1">
    <location>
        <begin position="1"/>
        <end position="66"/>
    </location>
</feature>
<protein>
    <recommendedName>
        <fullName evidence="4">Transcription factor domain-containing protein</fullName>
    </recommendedName>
</protein>
<name>A0A6G1KE02_9PLEO</name>
<dbReference type="Proteomes" id="UP000799428">
    <property type="component" value="Unassembled WGS sequence"/>
</dbReference>